<name>A0A813HA11_POLGL</name>
<proteinExistence type="predicted"/>
<dbReference type="OrthoDB" id="411349at2759"/>
<sequence length="418" mass="46098">MLRVRGGSRSPAFCTLVARRPLVLPASRFSHILEATGITSSIYANDPLAQLSGRMRGHVLEMVARSTCAELFPDAVTSDAAPGLQVNGSKRPPHQAEYDWLSDGRRVECKSAQLSWWSTKNSWKVHFSGIKLQLSGVREIAAFDDLVLVLHSPFKLDLVQHDLVRGITSEGLRTSVYGHGIMVRGKSNNNCWKLARATILDKLLSGDSGCKHLAELDIDDTKVTESLAHFVGQPAISIMNKCYGMLPLARSSGSIQGNRLQSIAFEVDQLLNPSSVFTFGSASDELRIDGRLRGRNQASFDWCRDGRRIEFKSSLVHWCESRRRWLCHFQRIKFALAGVRPDANFDELWLGIFSAHGLHIFKHDGIFGKTKTGIASKILGESVIIYGQAGQPDTSAALATLLAKLEVSGCELLATVLW</sequence>
<protein>
    <submittedName>
        <fullName evidence="1">Uncharacterized protein</fullName>
    </submittedName>
</protein>
<dbReference type="Proteomes" id="UP000654075">
    <property type="component" value="Unassembled WGS sequence"/>
</dbReference>
<keyword evidence="2" id="KW-1185">Reference proteome</keyword>
<dbReference type="EMBL" id="CAJNNV010031029">
    <property type="protein sequence ID" value="CAE8634479.1"/>
    <property type="molecule type" value="Genomic_DNA"/>
</dbReference>
<evidence type="ECO:0000313" key="2">
    <source>
        <dbReference type="Proteomes" id="UP000654075"/>
    </source>
</evidence>
<evidence type="ECO:0000313" key="1">
    <source>
        <dbReference type="EMBL" id="CAE8634479.1"/>
    </source>
</evidence>
<gene>
    <name evidence="1" type="ORF">PGLA1383_LOCUS50128</name>
</gene>
<dbReference type="AlphaFoldDB" id="A0A813HA11"/>
<reference evidence="1" key="1">
    <citation type="submission" date="2021-02" db="EMBL/GenBank/DDBJ databases">
        <authorList>
            <person name="Dougan E. K."/>
            <person name="Rhodes N."/>
            <person name="Thang M."/>
            <person name="Chan C."/>
        </authorList>
    </citation>
    <scope>NUCLEOTIDE SEQUENCE</scope>
</reference>
<dbReference type="OMA" id="PAISIMN"/>
<accession>A0A813HA11</accession>
<organism evidence="1 2">
    <name type="scientific">Polarella glacialis</name>
    <name type="common">Dinoflagellate</name>
    <dbReference type="NCBI Taxonomy" id="89957"/>
    <lineage>
        <taxon>Eukaryota</taxon>
        <taxon>Sar</taxon>
        <taxon>Alveolata</taxon>
        <taxon>Dinophyceae</taxon>
        <taxon>Suessiales</taxon>
        <taxon>Suessiaceae</taxon>
        <taxon>Polarella</taxon>
    </lineage>
</organism>
<comment type="caution">
    <text evidence="1">The sequence shown here is derived from an EMBL/GenBank/DDBJ whole genome shotgun (WGS) entry which is preliminary data.</text>
</comment>